<protein>
    <submittedName>
        <fullName evidence="1">E3 SUMO-protein ligase SIZ1</fullName>
    </submittedName>
</protein>
<dbReference type="AlphaFoldDB" id="A0A2P2KGJ4"/>
<reference evidence="1" key="1">
    <citation type="submission" date="2018-02" db="EMBL/GenBank/DDBJ databases">
        <title>Rhizophora mucronata_Transcriptome.</title>
        <authorList>
            <person name="Meera S.P."/>
            <person name="Sreeshan A."/>
            <person name="Augustine A."/>
        </authorList>
    </citation>
    <scope>NUCLEOTIDE SEQUENCE</scope>
    <source>
        <tissue evidence="1">Leaf</tissue>
    </source>
</reference>
<dbReference type="EMBL" id="GGEC01024365">
    <property type="protein sequence ID" value="MBX04849.1"/>
    <property type="molecule type" value="Transcribed_RNA"/>
</dbReference>
<accession>A0A2P2KGJ4</accession>
<organism evidence="1">
    <name type="scientific">Rhizophora mucronata</name>
    <name type="common">Asiatic mangrove</name>
    <dbReference type="NCBI Taxonomy" id="61149"/>
    <lineage>
        <taxon>Eukaryota</taxon>
        <taxon>Viridiplantae</taxon>
        <taxon>Streptophyta</taxon>
        <taxon>Embryophyta</taxon>
        <taxon>Tracheophyta</taxon>
        <taxon>Spermatophyta</taxon>
        <taxon>Magnoliopsida</taxon>
        <taxon>eudicotyledons</taxon>
        <taxon>Gunneridae</taxon>
        <taxon>Pentapetalae</taxon>
        <taxon>rosids</taxon>
        <taxon>fabids</taxon>
        <taxon>Malpighiales</taxon>
        <taxon>Rhizophoraceae</taxon>
        <taxon>Rhizophora</taxon>
    </lineage>
</organism>
<evidence type="ECO:0000313" key="1">
    <source>
        <dbReference type="EMBL" id="MBX04849.1"/>
    </source>
</evidence>
<name>A0A2P2KGJ4_RHIMU</name>
<proteinExistence type="predicted"/>
<sequence length="87" mass="9564">MWAKKSAIGKEQVAKLVDDTYRKMQVSGATDLASKGQSVLDSSNVKIKGEVDESFHSHINIRCLCGSSLETESMIKVIVHNLTFSHV</sequence>
<keyword evidence="1" id="KW-0436">Ligase</keyword>
<dbReference type="GO" id="GO:0016874">
    <property type="term" value="F:ligase activity"/>
    <property type="evidence" value="ECO:0007669"/>
    <property type="project" value="UniProtKB-KW"/>
</dbReference>